<proteinExistence type="predicted"/>
<reference evidence="1" key="1">
    <citation type="submission" date="2021-01" db="EMBL/GenBank/DDBJ databases">
        <authorList>
            <consortium name="Genoscope - CEA"/>
            <person name="William W."/>
        </authorList>
    </citation>
    <scope>NUCLEOTIDE SEQUENCE</scope>
</reference>
<protein>
    <submittedName>
        <fullName evidence="1">Uncharacterized protein</fullName>
    </submittedName>
</protein>
<gene>
    <name evidence="1" type="ORF">PPENT_87.1.T0020601</name>
</gene>
<accession>A0A8S1S2K6</accession>
<organism evidence="1 2">
    <name type="scientific">Paramecium pentaurelia</name>
    <dbReference type="NCBI Taxonomy" id="43138"/>
    <lineage>
        <taxon>Eukaryota</taxon>
        <taxon>Sar</taxon>
        <taxon>Alveolata</taxon>
        <taxon>Ciliophora</taxon>
        <taxon>Intramacronucleata</taxon>
        <taxon>Oligohymenophorea</taxon>
        <taxon>Peniculida</taxon>
        <taxon>Parameciidae</taxon>
        <taxon>Paramecium</taxon>
    </lineage>
</organism>
<dbReference type="AlphaFoldDB" id="A0A8S1S2K6"/>
<dbReference type="EMBL" id="CAJJDO010000002">
    <property type="protein sequence ID" value="CAD8133765.1"/>
    <property type="molecule type" value="Genomic_DNA"/>
</dbReference>
<keyword evidence="2" id="KW-1185">Reference proteome</keyword>
<comment type="caution">
    <text evidence="1">The sequence shown here is derived from an EMBL/GenBank/DDBJ whole genome shotgun (WGS) entry which is preliminary data.</text>
</comment>
<name>A0A8S1S2K6_9CILI</name>
<sequence>MYLQLTSLPKLKLQMNKYLESYQKYFERKEFKTQLNIFRIMVIKIFWNNQTQKEKIQNWFRINRNCLFVLEMI</sequence>
<evidence type="ECO:0000313" key="2">
    <source>
        <dbReference type="Proteomes" id="UP000689195"/>
    </source>
</evidence>
<evidence type="ECO:0000313" key="1">
    <source>
        <dbReference type="EMBL" id="CAD8133765.1"/>
    </source>
</evidence>
<dbReference type="Proteomes" id="UP000689195">
    <property type="component" value="Unassembled WGS sequence"/>
</dbReference>